<dbReference type="InterPro" id="IPR045851">
    <property type="entry name" value="AMP-bd_C_sf"/>
</dbReference>
<dbReference type="VEuPathDB" id="VectorBase:ISCW014085"/>
<dbReference type="Gene3D" id="2.30.38.10">
    <property type="entry name" value="Luciferase, Domain 3"/>
    <property type="match status" value="1"/>
</dbReference>
<dbReference type="Gene3D" id="3.40.50.980">
    <property type="match status" value="1"/>
</dbReference>
<accession>A0A4D5S3I7</accession>
<dbReference type="InterPro" id="IPR000873">
    <property type="entry name" value="AMP-dep_synth/lig_dom"/>
</dbReference>
<dbReference type="EMBL" id="GHJT01009928">
    <property type="protein sequence ID" value="MOY43899.1"/>
    <property type="molecule type" value="Transcribed_RNA"/>
</dbReference>
<evidence type="ECO:0000256" key="2">
    <source>
        <dbReference type="ARBA" id="ARBA00023140"/>
    </source>
</evidence>
<evidence type="ECO:0000256" key="1">
    <source>
        <dbReference type="ARBA" id="ARBA00004275"/>
    </source>
</evidence>
<comment type="subcellular location">
    <subcellularLocation>
        <location evidence="1">Peroxisome</location>
    </subcellularLocation>
</comment>
<name>A0A4D5S3I7_IXOSC</name>
<dbReference type="VEuPathDB" id="VectorBase:ISCP_034614"/>
<protein>
    <submittedName>
        <fullName evidence="5">Putative acyl-coa synthetase</fullName>
    </submittedName>
</protein>
<feature type="domain" description="AMP-dependent synthetase/ligase" evidence="3">
    <location>
        <begin position="2"/>
        <end position="129"/>
    </location>
</feature>
<reference evidence="5" key="1">
    <citation type="submission" date="2019-04" db="EMBL/GenBank/DDBJ databases">
        <title>An insight into the mialome of Ixodes scapularis.</title>
        <authorList>
            <person name="Ribeiro J.M."/>
            <person name="Mather T.N."/>
            <person name="Karim S."/>
        </authorList>
    </citation>
    <scope>NUCLEOTIDE SEQUENCE</scope>
</reference>
<dbReference type="AlphaFoldDB" id="A0A4D5S3I7"/>
<dbReference type="Pfam" id="PF13193">
    <property type="entry name" value="AMP-binding_C"/>
    <property type="match status" value="1"/>
</dbReference>
<evidence type="ECO:0000259" key="3">
    <source>
        <dbReference type="Pfam" id="PF00501"/>
    </source>
</evidence>
<sequence length="270" mass="29761">MVDAIRKYKVTTMFGGLHWIVLLAKAIEKRGIQLDSLTTVFLCGAKATPQILRQIERSFDLAIVKDTYGATEIGQICTPPLGATSWYGIGFPSPMVHVKVVDVKSGNVLGPNEQGEVLVKTPCSMKGYYGHPEATSQKITPDGWVRTGDICYYNEVGQFFYVERMSQFFRCMGISVAPCSIESVLLSHDGIEEAVVIGVPHARYQEAAMAYVVLKKPCNKITEAELQNFVAGQLGTYMHLHGGVKFVDVIPKNASGKVMRKKLQMLHQDG</sequence>
<dbReference type="OrthoDB" id="10253869at2759"/>
<keyword evidence="2" id="KW-0576">Peroxisome</keyword>
<dbReference type="PANTHER" id="PTHR24096:SF422">
    <property type="entry name" value="BCDNA.GH02901"/>
    <property type="match status" value="1"/>
</dbReference>
<dbReference type="PANTHER" id="PTHR24096">
    <property type="entry name" value="LONG-CHAIN-FATTY-ACID--COA LIGASE"/>
    <property type="match status" value="1"/>
</dbReference>
<dbReference type="Pfam" id="PF00501">
    <property type="entry name" value="AMP-binding"/>
    <property type="match status" value="1"/>
</dbReference>
<evidence type="ECO:0000259" key="4">
    <source>
        <dbReference type="Pfam" id="PF13193"/>
    </source>
</evidence>
<dbReference type="Gene3D" id="3.30.300.30">
    <property type="match status" value="1"/>
</dbReference>
<proteinExistence type="predicted"/>
<dbReference type="InterPro" id="IPR025110">
    <property type="entry name" value="AMP-bd_C"/>
</dbReference>
<feature type="domain" description="AMP-binding enzyme C-terminal" evidence="4">
    <location>
        <begin position="181"/>
        <end position="257"/>
    </location>
</feature>
<organism evidence="5">
    <name type="scientific">Ixodes scapularis</name>
    <name type="common">Black-legged tick</name>
    <name type="synonym">Deer tick</name>
    <dbReference type="NCBI Taxonomy" id="6945"/>
    <lineage>
        <taxon>Eukaryota</taxon>
        <taxon>Metazoa</taxon>
        <taxon>Ecdysozoa</taxon>
        <taxon>Arthropoda</taxon>
        <taxon>Chelicerata</taxon>
        <taxon>Arachnida</taxon>
        <taxon>Acari</taxon>
        <taxon>Parasitiformes</taxon>
        <taxon>Ixodida</taxon>
        <taxon>Ixodoidea</taxon>
        <taxon>Ixodidae</taxon>
        <taxon>Ixodinae</taxon>
        <taxon>Ixodes</taxon>
    </lineage>
</organism>
<dbReference type="SUPFAM" id="SSF56801">
    <property type="entry name" value="Acetyl-CoA synthetase-like"/>
    <property type="match status" value="1"/>
</dbReference>
<dbReference type="VEuPathDB" id="VectorBase:ISCI014085"/>
<evidence type="ECO:0000313" key="5">
    <source>
        <dbReference type="EMBL" id="MOY43899.1"/>
    </source>
</evidence>
<dbReference type="GO" id="GO:0005777">
    <property type="term" value="C:peroxisome"/>
    <property type="evidence" value="ECO:0007669"/>
    <property type="project" value="UniProtKB-SubCell"/>
</dbReference>